<feature type="domain" description="F-box" evidence="2">
    <location>
        <begin position="30"/>
        <end position="78"/>
    </location>
</feature>
<dbReference type="SUPFAM" id="SSF141255">
    <property type="entry name" value="YccV-like"/>
    <property type="match status" value="1"/>
</dbReference>
<reference evidence="3" key="1">
    <citation type="submission" date="2012-11" db="EMBL/GenBank/DDBJ databases">
        <authorList>
            <person name="Lucero-Rivera Y.E."/>
            <person name="Tovar-Ramirez D."/>
        </authorList>
    </citation>
    <scope>NUCLEOTIDE SEQUENCE</scope>
    <source>
        <tissue evidence="3">Salivary gland</tissue>
    </source>
</reference>
<dbReference type="Pfam" id="PF08755">
    <property type="entry name" value="YccV-like"/>
    <property type="match status" value="1"/>
</dbReference>
<dbReference type="InterPro" id="IPR011722">
    <property type="entry name" value="Hemimethylated_DNA-bd_dom"/>
</dbReference>
<dbReference type="Gene3D" id="1.20.1280.50">
    <property type="match status" value="1"/>
</dbReference>
<dbReference type="Pfam" id="PF12937">
    <property type="entry name" value="F-box-like"/>
    <property type="match status" value="1"/>
</dbReference>
<dbReference type="InterPro" id="IPR032698">
    <property type="entry name" value="SirB1_N"/>
</dbReference>
<evidence type="ECO:0000256" key="1">
    <source>
        <dbReference type="SAM" id="MobiDB-lite"/>
    </source>
</evidence>
<dbReference type="GO" id="GO:0003677">
    <property type="term" value="F:DNA binding"/>
    <property type="evidence" value="ECO:0007669"/>
    <property type="project" value="InterPro"/>
</dbReference>
<protein>
    <recommendedName>
        <fullName evidence="2">F-box domain-containing protein</fullName>
    </recommendedName>
</protein>
<dbReference type="InterPro" id="IPR036047">
    <property type="entry name" value="F-box-like_dom_sf"/>
</dbReference>
<accession>L7MDF2</accession>
<feature type="non-terminal residue" evidence="3">
    <location>
        <position position="1"/>
    </location>
</feature>
<dbReference type="Pfam" id="PF13369">
    <property type="entry name" value="Transglut_core2"/>
    <property type="match status" value="1"/>
</dbReference>
<dbReference type="PANTHER" id="PTHR31350">
    <property type="entry name" value="SI:DKEY-261L7.2"/>
    <property type="match status" value="1"/>
</dbReference>
<dbReference type="PANTHER" id="PTHR31350:SF21">
    <property type="entry name" value="F-BOX ONLY PROTEIN 21"/>
    <property type="match status" value="1"/>
</dbReference>
<feature type="compositionally biased region" description="Basic and acidic residues" evidence="1">
    <location>
        <begin position="624"/>
        <end position="638"/>
    </location>
</feature>
<evidence type="ECO:0000313" key="3">
    <source>
        <dbReference type="EMBL" id="JAA62251.1"/>
    </source>
</evidence>
<proteinExistence type="evidence at transcript level"/>
<name>L7MDF2_RHIPC</name>
<dbReference type="SUPFAM" id="SSF81383">
    <property type="entry name" value="F-box domain"/>
    <property type="match status" value="1"/>
</dbReference>
<feature type="compositionally biased region" description="Acidic residues" evidence="1">
    <location>
        <begin position="648"/>
        <end position="660"/>
    </location>
</feature>
<dbReference type="NCBIfam" id="TIGR02097">
    <property type="entry name" value="yccV"/>
    <property type="match status" value="1"/>
</dbReference>
<dbReference type="EMBL" id="GACK01002783">
    <property type="protein sequence ID" value="JAA62251.1"/>
    <property type="molecule type" value="mRNA"/>
</dbReference>
<dbReference type="SMART" id="SM00992">
    <property type="entry name" value="YccV-like"/>
    <property type="match status" value="1"/>
</dbReference>
<dbReference type="AlphaFoldDB" id="L7MDF2"/>
<feature type="region of interest" description="Disordered" evidence="1">
    <location>
        <begin position="624"/>
        <end position="660"/>
    </location>
</feature>
<evidence type="ECO:0000259" key="2">
    <source>
        <dbReference type="PROSITE" id="PS50181"/>
    </source>
</evidence>
<feature type="region of interest" description="Disordered" evidence="1">
    <location>
        <begin position="501"/>
        <end position="521"/>
    </location>
</feature>
<organism evidence="3">
    <name type="scientific">Rhipicephalus pulchellus</name>
    <name type="common">Yellow backed tick</name>
    <name type="synonym">Dermacentor pulchellus</name>
    <dbReference type="NCBI Taxonomy" id="72859"/>
    <lineage>
        <taxon>Eukaryota</taxon>
        <taxon>Metazoa</taxon>
        <taxon>Ecdysozoa</taxon>
        <taxon>Arthropoda</taxon>
        <taxon>Chelicerata</taxon>
        <taxon>Arachnida</taxon>
        <taxon>Acari</taxon>
        <taxon>Parasitiformes</taxon>
        <taxon>Ixodida</taxon>
        <taxon>Ixodoidea</taxon>
        <taxon>Ixodidae</taxon>
        <taxon>Rhipicephalinae</taxon>
        <taxon>Rhipicephalus</taxon>
        <taxon>Rhipicephalus</taxon>
    </lineage>
</organism>
<sequence>GLKTLVRVSERASCQTTDDVTMAEEPEPALFTLDLLPQELLVHILSFPQIEVDDLLRVSQVCSQFRDAVCCNELWKRKFARRFPDLFRQYTAGNTRWREECMERLSCGVKLRSWMSMMSRDFYAHDELSEDAFRGILSLSDHPRRLLFFNDELATILEDDQPHEDLTLKYYARRVQCHVCHEHMKQRWESYLGGGDDAPIAEPILEEGALLLSQWCQPLHRVPADWVRHTLDEMARRAKAIAATRHPGHPIVRCDWQLNHSALQESRWSAAECRSLLGCINQALFHEFGLSGDRVYFHVPENSFIDKVLEKKTGIPLTLCVIYGAVARRLGVHCLPVNFPTHFLLKFLEHPQLPEEQRYTYIDVYHGGRFLAQGECPSLCPNLQLDRRTCFTVLRTPKVLVRMCWNLVEAWRQFEGNLGMQGLRYALELLELFEGRGRHRSDPMRGDIEHRLLLARVYLHLGINYEQILCLLKGIEAAHPASSGIVAYMYRTAQSQMVALEQRRETRSQRQPRKLRSEPRSHARVAYAVGMIMRHKKYHYHCVIYGWDGKCAANRDWIFQMGVHNLSHEDRQPFYNVLVEDGSNRYAAQENLEISTSPEVITHPDVGKYFERFCGTHYLPNAEKEHEYPEDAEVRDKLLLQTSHSGSDEEEEDEEESCSI</sequence>
<dbReference type="InterPro" id="IPR036623">
    <property type="entry name" value="Hemimethylated_DNA-bd_sf"/>
</dbReference>
<dbReference type="PROSITE" id="PS50181">
    <property type="entry name" value="FBOX"/>
    <property type="match status" value="1"/>
</dbReference>
<dbReference type="Gene3D" id="2.30.30.390">
    <property type="entry name" value="Hemimethylated DNA-binding domain"/>
    <property type="match status" value="1"/>
</dbReference>
<reference evidence="3" key="2">
    <citation type="journal article" date="2015" name="J. Proteomics">
        <title>Sexual differences in the sialomes of the zebra tick, Rhipicephalus pulchellus.</title>
        <authorList>
            <person name="Tan A.W."/>
            <person name="Francischetti I.M."/>
            <person name="Slovak M."/>
            <person name="Kini R.M."/>
            <person name="Ribeiro J.M."/>
        </authorList>
    </citation>
    <scope>NUCLEOTIDE SEQUENCE</scope>
    <source>
        <tissue evidence="3">Salivary gland</tissue>
    </source>
</reference>
<dbReference type="SMART" id="SM00256">
    <property type="entry name" value="FBOX"/>
    <property type="match status" value="1"/>
</dbReference>
<dbReference type="InterPro" id="IPR001810">
    <property type="entry name" value="F-box_dom"/>
</dbReference>